<organism evidence="1">
    <name type="scientific">Solanum chilense</name>
    <name type="common">Tomato</name>
    <name type="synonym">Lycopersicon chilense</name>
    <dbReference type="NCBI Taxonomy" id="4083"/>
    <lineage>
        <taxon>Eukaryota</taxon>
        <taxon>Viridiplantae</taxon>
        <taxon>Streptophyta</taxon>
        <taxon>Embryophyta</taxon>
        <taxon>Tracheophyta</taxon>
        <taxon>Spermatophyta</taxon>
        <taxon>Magnoliopsida</taxon>
        <taxon>eudicotyledons</taxon>
        <taxon>Gunneridae</taxon>
        <taxon>Pentapetalae</taxon>
        <taxon>asterids</taxon>
        <taxon>lamiids</taxon>
        <taxon>Solanales</taxon>
        <taxon>Solanaceae</taxon>
        <taxon>Solanoideae</taxon>
        <taxon>Solaneae</taxon>
        <taxon>Solanum</taxon>
        <taxon>Solanum subgen. Lycopersicon</taxon>
    </lineage>
</organism>
<evidence type="ECO:0000313" key="1">
    <source>
        <dbReference type="EMBL" id="TMW99699.1"/>
    </source>
</evidence>
<proteinExistence type="predicted"/>
<name>A0A6N2C3X8_SOLCI</name>
<sequence>MKKVNHFMVKNGTIMKMKQLRKKNGRMMELKQMRRNSSRTKSIRFSGWYASIDSAFYASGVSPSSTSAPSATTDDETHVLVHGQKDTLGRVMIEPDGST</sequence>
<comment type="caution">
    <text evidence="1">The sequence shown here is derived from an EMBL/GenBank/DDBJ whole genome shotgun (WGS) entry which is preliminary data.</text>
</comment>
<gene>
    <name evidence="1" type="ORF">EJD97_002115</name>
</gene>
<reference evidence="1" key="1">
    <citation type="submission" date="2019-05" db="EMBL/GenBank/DDBJ databases">
        <title>The de novo reference genome and transcriptome assemblies of the wild tomato species Solanum chilense.</title>
        <authorList>
            <person name="Stam R."/>
            <person name="Nosenko T."/>
            <person name="Hoerger A.C."/>
            <person name="Stephan W."/>
            <person name="Seidel M.A."/>
            <person name="Kuhn J.M.M."/>
            <person name="Haberer G."/>
            <person name="Tellier A."/>
        </authorList>
    </citation>
    <scope>NUCLEOTIDE SEQUENCE</scope>
    <source>
        <tissue evidence="1">Mature leaves</tissue>
    </source>
</reference>
<protein>
    <submittedName>
        <fullName evidence="1">Uncharacterized protein</fullName>
    </submittedName>
</protein>
<accession>A0A6N2C3X8</accession>
<dbReference type="EMBL" id="RXGB01001242">
    <property type="protein sequence ID" value="TMW99699.1"/>
    <property type="molecule type" value="Genomic_DNA"/>
</dbReference>
<dbReference type="AlphaFoldDB" id="A0A6N2C3X8"/>